<reference evidence="1 2" key="1">
    <citation type="journal article" date="2019" name="Sci. Rep.">
        <title>Orb-weaving spider Araneus ventricosus genome elucidates the spidroin gene catalogue.</title>
        <authorList>
            <person name="Kono N."/>
            <person name="Nakamura H."/>
            <person name="Ohtoshi R."/>
            <person name="Moran D.A.P."/>
            <person name="Shinohara A."/>
            <person name="Yoshida Y."/>
            <person name="Fujiwara M."/>
            <person name="Mori M."/>
            <person name="Tomita M."/>
            <person name="Arakawa K."/>
        </authorList>
    </citation>
    <scope>NUCLEOTIDE SEQUENCE [LARGE SCALE GENOMIC DNA]</scope>
</reference>
<evidence type="ECO:0000313" key="1">
    <source>
        <dbReference type="EMBL" id="GBM17924.1"/>
    </source>
</evidence>
<dbReference type="AlphaFoldDB" id="A0A4Y2DQ11"/>
<sequence>MEFRAHVDKLVGTSNWSKWKRQVELLLRHHDVHELISDDRVCPVLAEDATPEVTVLYEKSRKSFMKDDSLTQLALVSSMDDAVVKLSRQHFFFIVILPFNN</sequence>
<gene>
    <name evidence="1" type="ORF">AVEN_111077_1</name>
</gene>
<accession>A0A4Y2DQ11</accession>
<evidence type="ECO:0008006" key="3">
    <source>
        <dbReference type="Google" id="ProtNLM"/>
    </source>
</evidence>
<dbReference type="EMBL" id="BGPR01000396">
    <property type="protein sequence ID" value="GBM17924.1"/>
    <property type="molecule type" value="Genomic_DNA"/>
</dbReference>
<organism evidence="1 2">
    <name type="scientific">Araneus ventricosus</name>
    <name type="common">Orbweaver spider</name>
    <name type="synonym">Epeira ventricosa</name>
    <dbReference type="NCBI Taxonomy" id="182803"/>
    <lineage>
        <taxon>Eukaryota</taxon>
        <taxon>Metazoa</taxon>
        <taxon>Ecdysozoa</taxon>
        <taxon>Arthropoda</taxon>
        <taxon>Chelicerata</taxon>
        <taxon>Arachnida</taxon>
        <taxon>Araneae</taxon>
        <taxon>Araneomorphae</taxon>
        <taxon>Entelegynae</taxon>
        <taxon>Araneoidea</taxon>
        <taxon>Araneidae</taxon>
        <taxon>Araneus</taxon>
    </lineage>
</organism>
<comment type="caution">
    <text evidence="1">The sequence shown here is derived from an EMBL/GenBank/DDBJ whole genome shotgun (WGS) entry which is preliminary data.</text>
</comment>
<dbReference type="OrthoDB" id="6431046at2759"/>
<dbReference type="Proteomes" id="UP000499080">
    <property type="component" value="Unassembled WGS sequence"/>
</dbReference>
<keyword evidence="2" id="KW-1185">Reference proteome</keyword>
<protein>
    <recommendedName>
        <fullName evidence="3">DUF4219 domain-containing protein</fullName>
    </recommendedName>
</protein>
<proteinExistence type="predicted"/>
<evidence type="ECO:0000313" key="2">
    <source>
        <dbReference type="Proteomes" id="UP000499080"/>
    </source>
</evidence>
<name>A0A4Y2DQ11_ARAVE</name>